<comment type="pathway">
    <text evidence="2">Amino-acid biosynthesis; L-cysteine biosynthesis; L-cysteine from L-homocysteine and L-serine: step 2/2.</text>
</comment>
<dbReference type="PROSITE" id="PS00868">
    <property type="entry name" value="CYS_MET_METAB_PP"/>
    <property type="match status" value="1"/>
</dbReference>
<dbReference type="Gene3D" id="2.30.39.10">
    <property type="entry name" value="Alpha-1-antitrypsin, domain 1"/>
    <property type="match status" value="1"/>
</dbReference>
<evidence type="ECO:0000256" key="21">
    <source>
        <dbReference type="ARBA" id="ARBA00048625"/>
    </source>
</evidence>
<dbReference type="Gene3D" id="3.40.640.10">
    <property type="entry name" value="Type I PLP-dependent aspartate aminotransferase-like (Major domain)"/>
    <property type="match status" value="3"/>
</dbReference>
<comment type="catalytic activity">
    <reaction evidence="20">
        <text>L,L-cystathionine + H2O = 2-oxobutanoate + L-cysteine + NH4(+)</text>
        <dbReference type="Rhea" id="RHEA:14005"/>
        <dbReference type="ChEBI" id="CHEBI:15377"/>
        <dbReference type="ChEBI" id="CHEBI:16763"/>
        <dbReference type="ChEBI" id="CHEBI:28938"/>
        <dbReference type="ChEBI" id="CHEBI:35235"/>
        <dbReference type="ChEBI" id="CHEBI:58161"/>
        <dbReference type="EC" id="4.4.1.1"/>
    </reaction>
    <physiologicalReaction direction="left-to-right" evidence="20">
        <dbReference type="Rhea" id="RHEA:14006"/>
    </physiologicalReaction>
</comment>
<organism evidence="25 26">
    <name type="scientific">Labeo rohita</name>
    <name type="common">Indian major carp</name>
    <name type="synonym">Cyprinus rohita</name>
    <dbReference type="NCBI Taxonomy" id="84645"/>
    <lineage>
        <taxon>Eukaryota</taxon>
        <taxon>Metazoa</taxon>
        <taxon>Chordata</taxon>
        <taxon>Craniata</taxon>
        <taxon>Vertebrata</taxon>
        <taxon>Euteleostomi</taxon>
        <taxon>Actinopterygii</taxon>
        <taxon>Neopterygii</taxon>
        <taxon>Teleostei</taxon>
        <taxon>Ostariophysi</taxon>
        <taxon>Cypriniformes</taxon>
        <taxon>Cyprinidae</taxon>
        <taxon>Labeoninae</taxon>
        <taxon>Labeonini</taxon>
        <taxon>Labeo</taxon>
    </lineage>
</organism>
<evidence type="ECO:0000256" key="12">
    <source>
        <dbReference type="ARBA" id="ARBA00029853"/>
    </source>
</evidence>
<gene>
    <name evidence="25" type="ORF">ROHU_011681</name>
</gene>
<dbReference type="PANTHER" id="PTHR11808">
    <property type="entry name" value="TRANS-SULFURATION ENZYME FAMILY MEMBER"/>
    <property type="match status" value="1"/>
</dbReference>
<dbReference type="Gene3D" id="3.30.497.10">
    <property type="entry name" value="Antithrombin, subunit I, domain 2"/>
    <property type="match status" value="1"/>
</dbReference>
<dbReference type="InterPro" id="IPR015421">
    <property type="entry name" value="PyrdxlP-dep_Trfase_major"/>
</dbReference>
<comment type="catalytic activity">
    <reaction evidence="22">
        <text>L-homocysteine + H2O = 2-oxobutanoate + hydrogen sulfide + NH4(+) + H(+)</text>
        <dbReference type="Rhea" id="RHEA:14501"/>
        <dbReference type="ChEBI" id="CHEBI:15377"/>
        <dbReference type="ChEBI" id="CHEBI:15378"/>
        <dbReference type="ChEBI" id="CHEBI:16763"/>
        <dbReference type="ChEBI" id="CHEBI:28938"/>
        <dbReference type="ChEBI" id="CHEBI:29919"/>
        <dbReference type="ChEBI" id="CHEBI:58199"/>
        <dbReference type="EC" id="4.4.1.2"/>
    </reaction>
    <physiologicalReaction direction="left-to-right" evidence="22">
        <dbReference type="Rhea" id="RHEA:14502"/>
    </physiologicalReaction>
</comment>
<dbReference type="GO" id="GO:0004123">
    <property type="term" value="F:cystathionine gamma-lyase activity"/>
    <property type="evidence" value="ECO:0007669"/>
    <property type="project" value="TreeGrafter"/>
</dbReference>
<keyword evidence="8" id="KW-0663">Pyridoxal phosphate</keyword>
<dbReference type="InterPro" id="IPR036186">
    <property type="entry name" value="Serpin_sf"/>
</dbReference>
<dbReference type="Gene3D" id="3.90.1150.10">
    <property type="entry name" value="Aspartate Aminotransferase, domain 1"/>
    <property type="match status" value="3"/>
</dbReference>
<dbReference type="InterPro" id="IPR015422">
    <property type="entry name" value="PyrdxlP-dep_Trfase_small"/>
</dbReference>
<keyword evidence="11 25" id="KW-0456">Lyase</keyword>
<dbReference type="GO" id="GO:0019346">
    <property type="term" value="P:transsulfuration"/>
    <property type="evidence" value="ECO:0007669"/>
    <property type="project" value="InterPro"/>
</dbReference>
<dbReference type="CDD" id="cd00614">
    <property type="entry name" value="CGS_like"/>
    <property type="match status" value="3"/>
</dbReference>
<keyword evidence="10" id="KW-0198">Cysteine biosynthesis</keyword>
<dbReference type="PANTHER" id="PTHR11808:SF15">
    <property type="entry name" value="CYSTATHIONINE GAMMA-LYASE"/>
    <property type="match status" value="1"/>
</dbReference>
<dbReference type="FunFam" id="3.40.640.10:FF:000046">
    <property type="entry name" value="Cystathionine gamma-lyase"/>
    <property type="match status" value="2"/>
</dbReference>
<evidence type="ECO:0000256" key="22">
    <source>
        <dbReference type="ARBA" id="ARBA00048780"/>
    </source>
</evidence>
<evidence type="ECO:0000256" key="17">
    <source>
        <dbReference type="ARBA" id="ARBA00047199"/>
    </source>
</evidence>
<evidence type="ECO:0000256" key="20">
    <source>
        <dbReference type="ARBA" id="ARBA00047477"/>
    </source>
</evidence>
<evidence type="ECO:0000256" key="18">
    <source>
        <dbReference type="ARBA" id="ARBA00047211"/>
    </source>
</evidence>
<evidence type="ECO:0000256" key="9">
    <source>
        <dbReference type="ARBA" id="ARBA00023180"/>
    </source>
</evidence>
<dbReference type="InterPro" id="IPR000277">
    <property type="entry name" value="Cys/Met-Metab_PyrdxlP-dep_enz"/>
</dbReference>
<feature type="domain" description="Serpin" evidence="24">
    <location>
        <begin position="1020"/>
        <end position="1383"/>
    </location>
</feature>
<evidence type="ECO:0000256" key="23">
    <source>
        <dbReference type="RuleBase" id="RU000411"/>
    </source>
</evidence>
<name>A0A498LRK7_LABRO</name>
<evidence type="ECO:0000256" key="13">
    <source>
        <dbReference type="ARBA" id="ARBA00031772"/>
    </source>
</evidence>
<dbReference type="UniPathway" id="UPA00136">
    <property type="reaction ID" value="UER00202"/>
</dbReference>
<comment type="subunit">
    <text evidence="15">Homotetramer. Interacts with CALM in a calcium-dependent manner.</text>
</comment>
<dbReference type="FunFam" id="3.40.640.10:FF:000009">
    <property type="entry name" value="Cystathionine gamma-synthase homolog"/>
    <property type="match status" value="1"/>
</dbReference>
<comment type="cofactor">
    <cofactor evidence="1">
        <name>pyridoxal 5'-phosphate</name>
        <dbReference type="ChEBI" id="CHEBI:597326"/>
    </cofactor>
</comment>
<dbReference type="GO" id="GO:0030170">
    <property type="term" value="F:pyridoxal phosphate binding"/>
    <property type="evidence" value="ECO:0007669"/>
    <property type="project" value="InterPro"/>
</dbReference>
<protein>
    <recommendedName>
        <fullName evidence="6">Cystathionine gamma-lyase</fullName>
        <ecNumber evidence="5">4.4.1.1</ecNumber>
        <ecNumber evidence="16">4.4.1.2</ecNumber>
    </recommendedName>
    <alternativeName>
        <fullName evidence="18">Cysteine desulfhydrase</fullName>
    </alternativeName>
    <alternativeName>
        <fullName evidence="13">Cysteine-protein sulfhydrase</fullName>
    </alternativeName>
    <alternativeName>
        <fullName evidence="12">Gamma-cystathionase</fullName>
    </alternativeName>
    <alternativeName>
        <fullName evidence="17">Homocysteine desulfhydrase</fullName>
    </alternativeName>
</protein>
<dbReference type="Proteomes" id="UP000290572">
    <property type="component" value="Unassembled WGS sequence"/>
</dbReference>
<dbReference type="EC" id="4.4.1.2" evidence="16"/>
<evidence type="ECO:0000256" key="14">
    <source>
        <dbReference type="ARBA" id="ARBA00045076"/>
    </source>
</evidence>
<comment type="caution">
    <text evidence="25">The sequence shown here is derived from an EMBL/GenBank/DDBJ whole genome shotgun (WGS) entry which is preliminary data.</text>
</comment>
<evidence type="ECO:0000256" key="11">
    <source>
        <dbReference type="ARBA" id="ARBA00023239"/>
    </source>
</evidence>
<dbReference type="InterPro" id="IPR054542">
    <property type="entry name" value="Cys_met_metab_PP"/>
</dbReference>
<dbReference type="InterPro" id="IPR023796">
    <property type="entry name" value="Serpin_dom"/>
</dbReference>
<dbReference type="FunFam" id="3.90.1150.10:FF:000008">
    <property type="entry name" value="Cystathionine gamma-synthase"/>
    <property type="match status" value="2"/>
</dbReference>
<accession>A0A498LRK7</accession>
<comment type="catalytic activity">
    <reaction evidence="21">
        <text>L-selenocystathionine + H2O = L-selenocysteine + 2-oxobutanoate + NH4(+)</text>
        <dbReference type="Rhea" id="RHEA:31151"/>
        <dbReference type="ChEBI" id="CHEBI:15377"/>
        <dbReference type="ChEBI" id="CHEBI:16763"/>
        <dbReference type="ChEBI" id="CHEBI:28938"/>
        <dbReference type="ChEBI" id="CHEBI:57843"/>
        <dbReference type="ChEBI" id="CHEBI:62226"/>
    </reaction>
    <physiologicalReaction direction="left-to-right" evidence="21">
        <dbReference type="Rhea" id="RHEA:31152"/>
    </physiologicalReaction>
</comment>
<evidence type="ECO:0000256" key="1">
    <source>
        <dbReference type="ARBA" id="ARBA00001933"/>
    </source>
</evidence>
<evidence type="ECO:0000256" key="4">
    <source>
        <dbReference type="ARBA" id="ARBA00009500"/>
    </source>
</evidence>
<dbReference type="InterPro" id="IPR042178">
    <property type="entry name" value="Serpin_sf_1"/>
</dbReference>
<evidence type="ECO:0000256" key="16">
    <source>
        <dbReference type="ARBA" id="ARBA00047175"/>
    </source>
</evidence>
<evidence type="ECO:0000256" key="6">
    <source>
        <dbReference type="ARBA" id="ARBA00017343"/>
    </source>
</evidence>
<dbReference type="Pfam" id="PF01053">
    <property type="entry name" value="Cys_Met_Meta_PP"/>
    <property type="match status" value="4"/>
</dbReference>
<evidence type="ECO:0000256" key="15">
    <source>
        <dbReference type="ARBA" id="ARBA00046537"/>
    </source>
</evidence>
<dbReference type="GO" id="GO:0047982">
    <property type="term" value="F:homocysteine desulfhydrase activity"/>
    <property type="evidence" value="ECO:0007669"/>
    <property type="project" value="UniProtKB-EC"/>
</dbReference>
<dbReference type="SUPFAM" id="SSF53383">
    <property type="entry name" value="PLP-dependent transferases"/>
    <property type="match status" value="3"/>
</dbReference>
<evidence type="ECO:0000256" key="2">
    <source>
        <dbReference type="ARBA" id="ARBA00005038"/>
    </source>
</evidence>
<keyword evidence="9" id="KW-0325">Glycoprotein</keyword>
<comment type="catalytic activity">
    <reaction evidence="14">
        <text>L-homoserine = 2-oxobutanoate + NH4(+)</text>
        <dbReference type="Rhea" id="RHEA:24923"/>
        <dbReference type="ChEBI" id="CHEBI:16763"/>
        <dbReference type="ChEBI" id="CHEBI:28938"/>
        <dbReference type="ChEBI" id="CHEBI:57476"/>
        <dbReference type="EC" id="4.4.1.1"/>
    </reaction>
    <physiologicalReaction direction="left-to-right" evidence="14">
        <dbReference type="Rhea" id="RHEA:24924"/>
    </physiologicalReaction>
</comment>
<dbReference type="GO" id="GO:0005737">
    <property type="term" value="C:cytoplasm"/>
    <property type="evidence" value="ECO:0007669"/>
    <property type="project" value="TreeGrafter"/>
</dbReference>
<keyword evidence="26" id="KW-1185">Reference proteome</keyword>
<keyword evidence="7" id="KW-0732">Signal</keyword>
<evidence type="ECO:0000313" key="26">
    <source>
        <dbReference type="Proteomes" id="UP000290572"/>
    </source>
</evidence>
<comment type="catalytic activity">
    <reaction evidence="19">
        <text>L-cysteine + H2O = hydrogen sulfide + pyruvate + NH4(+) + H(+)</text>
        <dbReference type="Rhea" id="RHEA:24931"/>
        <dbReference type="ChEBI" id="CHEBI:15361"/>
        <dbReference type="ChEBI" id="CHEBI:15377"/>
        <dbReference type="ChEBI" id="CHEBI:15378"/>
        <dbReference type="ChEBI" id="CHEBI:28938"/>
        <dbReference type="ChEBI" id="CHEBI:29919"/>
        <dbReference type="ChEBI" id="CHEBI:35235"/>
        <dbReference type="EC" id="4.4.1.1"/>
    </reaction>
    <physiologicalReaction direction="left-to-right" evidence="19">
        <dbReference type="Rhea" id="RHEA:24932"/>
    </physiologicalReaction>
</comment>
<evidence type="ECO:0000256" key="5">
    <source>
        <dbReference type="ARBA" id="ARBA00012085"/>
    </source>
</evidence>
<dbReference type="FunFam" id="3.30.497.10:FF:000001">
    <property type="entry name" value="Serine protease inhibitor"/>
    <property type="match status" value="1"/>
</dbReference>
<dbReference type="EC" id="4.4.1.1" evidence="5"/>
<dbReference type="GO" id="GO:0019343">
    <property type="term" value="P:cysteine biosynthetic process via cystathionine"/>
    <property type="evidence" value="ECO:0007669"/>
    <property type="project" value="TreeGrafter"/>
</dbReference>
<comment type="similarity">
    <text evidence="4 23">Belongs to the serpin family.</text>
</comment>
<evidence type="ECO:0000256" key="19">
    <source>
        <dbReference type="ARBA" id="ARBA00047376"/>
    </source>
</evidence>
<comment type="similarity">
    <text evidence="3">Belongs to the trans-sulfuration enzymes family.</text>
</comment>
<evidence type="ECO:0000256" key="7">
    <source>
        <dbReference type="ARBA" id="ARBA00022729"/>
    </source>
</evidence>
<dbReference type="FunFam" id="2.30.39.10:FF:000003">
    <property type="entry name" value="alpha-1-antitrypsin isoform X1"/>
    <property type="match status" value="1"/>
</dbReference>
<evidence type="ECO:0000256" key="10">
    <source>
        <dbReference type="ARBA" id="ARBA00023192"/>
    </source>
</evidence>
<dbReference type="EMBL" id="QBIY01013331">
    <property type="protein sequence ID" value="RXN07995.1"/>
    <property type="molecule type" value="Genomic_DNA"/>
</dbReference>
<dbReference type="Pfam" id="PF00079">
    <property type="entry name" value="Serpin"/>
    <property type="match status" value="1"/>
</dbReference>
<evidence type="ECO:0000256" key="3">
    <source>
        <dbReference type="ARBA" id="ARBA00009077"/>
    </source>
</evidence>
<evidence type="ECO:0000259" key="24">
    <source>
        <dbReference type="SMART" id="SM00093"/>
    </source>
</evidence>
<reference evidence="25 26" key="1">
    <citation type="submission" date="2018-03" db="EMBL/GenBank/DDBJ databases">
        <title>Draft genome sequence of Rohu Carp (Labeo rohita).</title>
        <authorList>
            <person name="Das P."/>
            <person name="Kushwaha B."/>
            <person name="Joshi C.G."/>
            <person name="Kumar D."/>
            <person name="Nagpure N.S."/>
            <person name="Sahoo L."/>
            <person name="Das S.P."/>
            <person name="Bit A."/>
            <person name="Patnaik S."/>
            <person name="Meher P.K."/>
            <person name="Jayasankar P."/>
            <person name="Koringa P.G."/>
            <person name="Patel N.V."/>
            <person name="Hinsu A.T."/>
            <person name="Kumar R."/>
            <person name="Pandey M."/>
            <person name="Agarwal S."/>
            <person name="Srivastava S."/>
            <person name="Singh M."/>
            <person name="Iquebal M.A."/>
            <person name="Jaiswal S."/>
            <person name="Angadi U.B."/>
            <person name="Kumar N."/>
            <person name="Raza M."/>
            <person name="Shah T.M."/>
            <person name="Rai A."/>
            <person name="Jena J.K."/>
        </authorList>
    </citation>
    <scope>NUCLEOTIDE SEQUENCE [LARGE SCALE GENOMIC DNA]</scope>
    <source>
        <strain evidence="25">DASCIFA01</strain>
        <tissue evidence="25">Testis</tissue>
    </source>
</reference>
<evidence type="ECO:0000256" key="8">
    <source>
        <dbReference type="ARBA" id="ARBA00022898"/>
    </source>
</evidence>
<evidence type="ECO:0000313" key="25">
    <source>
        <dbReference type="EMBL" id="RXN07995.1"/>
    </source>
</evidence>
<proteinExistence type="inferred from homology"/>
<dbReference type="SUPFAM" id="SSF56574">
    <property type="entry name" value="Serpins"/>
    <property type="match status" value="1"/>
</dbReference>
<dbReference type="InterPro" id="IPR042185">
    <property type="entry name" value="Serpin_sf_2"/>
</dbReference>
<keyword evidence="10" id="KW-0028">Amino-acid biosynthesis</keyword>
<sequence length="1387" mass="154179">MTVTHLCKAGDGIVCMNDVYGGTNEYFTKISVEFCLDISFADLRKLEKLKAALKPNTKMLWIETPTNPTLKVVDIQACADIVHEYNKDIIVVVDNTFMSAYFQRPLALGADICMYSASKYMNGHSDVVMGLISVNREDLYERLKFLQSALGNVPSPFDCYMCHRGLKTLHLRMRQHFKNALAVAQFLEADPRVDKVIFPGLPSHPQYELTKRQCTGCPGMIAFYIKGELEHAATFLSNLKLCALADSLGGVESLAEHPASMTHASVPENERKEVGITDTLIRLSVGLEDEENIIADLDQALRAAGFEYSRSGNPTRNCLEKAVAALDGAKYCLALASGMAATMTVTHLCKAGDGIVCMNDVYGGTNEYFTKISVEFCLDISFADLRKLEKLKAALKPNTKMLWIETPTNPTLKVVDIQACADIVHEYNKDIIVVVDNTFMSAYFQRPLALGADICMYSASKYMNGHSDVVMGLISVNREDLYERLKFLQSGLPSHPQYELTKRQCTGCSGMIAFYIKGKLEHAATFLSNLKLCALAGSLGGINSLAEHPVSMSHASVPENERKEVGITDTLIRLSVGLEDEENIIADLDHALRAALHVSKIKADNLGRAQKLVKEAAGQGAKVVVLPGFEYSRSGNPTRNCLERAVAALDGGKYCLALASGLAATLTITHLFKAGDGIVCMNDVYGGTNRYFRKIAAEVGFEISFADLTKLEEIKAALKPNTKMVWIETPTNPTMKVVDIQACADIVHEYNKDIIVVVDNTFMSAYFQRPLALGADICMYSATKYMNGHSDVVMGLISLSRDDLYERLKFLQNALGAVPSPFDCYMCNRGLKTLHLRMKQHFKNALAAAQFLEADPRVDKVVFPGLPSHPQYELTRRQCTGCPGMITFYIKGKLEHASTFLSSLKLFALAESLGGYESLAEHPAIMTHASVCEDERKVLGISDTLIRLSVGLEDEEDIIADLDQALAAASLIFGPKSQSILSQKFLSTKYVVHGNQETLPQPPISDKLPSLIKMNNDFAFHLYKKLVEMPDYQSKNIFFSPFSVSMALSELSLGAGGETRKQLLSGIGYNSSVFSTEEMHRMFHSLLEEIDQRTGVDIDVGSALYVSDKLKLLPEFLEKIKEFYHSDGFTVDFSVKETVDKINTYVKDKTHGKIDRAVDDLESDTLMFLLTYIFFQGKWDMSFDPSKTHQSTFHVDAETTVPVQMMYKYASLKVFYDDELLSKVLCLDYDDSFSMFLAVPDIHTFFEAKTIKDLEKAISRQHIEKWRTSVNKRKVSIYVPKLSLKTSYSLNDILKGLGMADMFTDNANFTGMSEENIFISKAMHKATLDIDEKGTTAAAVTTASFTPYSYNPLLFLHFDNPFMIFITDQKNGNILFFGKVVNPEEKQ</sequence>
<dbReference type="InterPro" id="IPR015424">
    <property type="entry name" value="PyrdxlP-dep_Trfase"/>
</dbReference>
<dbReference type="SMART" id="SM00093">
    <property type="entry name" value="SERPIN"/>
    <property type="match status" value="1"/>
</dbReference>
<dbReference type="STRING" id="84645.A0A498LRK7"/>